<dbReference type="InterPro" id="IPR036388">
    <property type="entry name" value="WH-like_DNA-bd_sf"/>
</dbReference>
<comment type="caution">
    <text evidence="2">The sequence shown here is derived from an EMBL/GenBank/DDBJ whole genome shotgun (WGS) entry which is preliminary data.</text>
</comment>
<organism evidence="2 3">
    <name type="scientific">Williamsia limnetica</name>
    <dbReference type="NCBI Taxonomy" id="882452"/>
    <lineage>
        <taxon>Bacteria</taxon>
        <taxon>Bacillati</taxon>
        <taxon>Actinomycetota</taxon>
        <taxon>Actinomycetes</taxon>
        <taxon>Mycobacteriales</taxon>
        <taxon>Nocardiaceae</taxon>
        <taxon>Williamsia</taxon>
    </lineage>
</organism>
<dbReference type="Pfam" id="PF01527">
    <property type="entry name" value="HTH_Tnp_1"/>
    <property type="match status" value="1"/>
</dbReference>
<dbReference type="Proteomes" id="UP000247591">
    <property type="component" value="Unassembled WGS sequence"/>
</dbReference>
<dbReference type="GO" id="GO:0004803">
    <property type="term" value="F:transposase activity"/>
    <property type="evidence" value="ECO:0007669"/>
    <property type="project" value="InterPro"/>
</dbReference>
<dbReference type="RefSeq" id="WP_110472758.1">
    <property type="nucleotide sequence ID" value="NZ_QJSP01000026.1"/>
</dbReference>
<evidence type="ECO:0000313" key="2">
    <source>
        <dbReference type="EMBL" id="PYE12031.1"/>
    </source>
</evidence>
<dbReference type="EMBL" id="QJSP01000026">
    <property type="protein sequence ID" value="PYE12031.1"/>
    <property type="molecule type" value="Genomic_DNA"/>
</dbReference>
<sequence length="97" mass="10616">MSSQRYRSITDETRQRAVKQVTELLPHTTSVAQAVRVVAERFSVSPNSIRNWMANAGIDPTQTLAEQRLAQAQAQIARLTELNEALAAGRPPTAGSE</sequence>
<dbReference type="AlphaFoldDB" id="A0A318RBQ7"/>
<keyword evidence="1" id="KW-0175">Coiled coil</keyword>
<evidence type="ECO:0000313" key="3">
    <source>
        <dbReference type="Proteomes" id="UP000247591"/>
    </source>
</evidence>
<gene>
    <name evidence="2" type="ORF">DFR67_12639</name>
</gene>
<reference evidence="2 3" key="1">
    <citation type="submission" date="2018-06" db="EMBL/GenBank/DDBJ databases">
        <title>Genomic Encyclopedia of Type Strains, Phase IV (KMG-IV): sequencing the most valuable type-strain genomes for metagenomic binning, comparative biology and taxonomic classification.</title>
        <authorList>
            <person name="Goeker M."/>
        </authorList>
    </citation>
    <scope>NUCLEOTIDE SEQUENCE [LARGE SCALE GENOMIC DNA]</scope>
    <source>
        <strain evidence="2 3">DSM 45521</strain>
    </source>
</reference>
<accession>A0A318RBQ7</accession>
<dbReference type="InterPro" id="IPR009057">
    <property type="entry name" value="Homeodomain-like_sf"/>
</dbReference>
<dbReference type="GO" id="GO:0003677">
    <property type="term" value="F:DNA binding"/>
    <property type="evidence" value="ECO:0007669"/>
    <property type="project" value="InterPro"/>
</dbReference>
<keyword evidence="3" id="KW-1185">Reference proteome</keyword>
<dbReference type="InterPro" id="IPR002514">
    <property type="entry name" value="Transposase_8"/>
</dbReference>
<proteinExistence type="predicted"/>
<feature type="coiled-coil region" evidence="1">
    <location>
        <begin position="62"/>
        <end position="89"/>
    </location>
</feature>
<dbReference type="GO" id="GO:0006313">
    <property type="term" value="P:DNA transposition"/>
    <property type="evidence" value="ECO:0007669"/>
    <property type="project" value="InterPro"/>
</dbReference>
<evidence type="ECO:0000256" key="1">
    <source>
        <dbReference type="SAM" id="Coils"/>
    </source>
</evidence>
<dbReference type="SUPFAM" id="SSF46689">
    <property type="entry name" value="Homeodomain-like"/>
    <property type="match status" value="1"/>
</dbReference>
<protein>
    <submittedName>
        <fullName evidence="2">Transposase</fullName>
    </submittedName>
</protein>
<name>A0A318RBQ7_WILLI</name>
<dbReference type="OrthoDB" id="4418576at2"/>
<dbReference type="Gene3D" id="1.10.10.10">
    <property type="entry name" value="Winged helix-like DNA-binding domain superfamily/Winged helix DNA-binding domain"/>
    <property type="match status" value="1"/>
</dbReference>